<name>A0ABQ8T1B3_PERAM</name>
<dbReference type="CDD" id="cd11685">
    <property type="entry name" value="UEV_TSG101-like"/>
    <property type="match status" value="1"/>
</dbReference>
<evidence type="ECO:0000313" key="2">
    <source>
        <dbReference type="Proteomes" id="UP001148838"/>
    </source>
</evidence>
<evidence type="ECO:0000313" key="1">
    <source>
        <dbReference type="EMBL" id="KAJ4440263.1"/>
    </source>
</evidence>
<proteinExistence type="predicted"/>
<accession>A0ABQ8T1B3</accession>
<sequence>MHRFRKTKALENNAEKLCNKISTSIWDRVKEVTSIEIVELSYRKLRDSENAAVNRKRQIDTLKVFNDNVTEIQDVEYRVEFNVGGYGMAILVSLSPEFPLEKPVLKVTPQTDHPWVNEQSEIISAPGLLNFTVHSDLGRVVQTIIREFERRPPPLAGDVAVGTSTQQRVQEACTNGRAYVMPTFPPVYPSSECFSFQNY</sequence>
<gene>
    <name evidence="1" type="ORF">ANN_08402</name>
</gene>
<comment type="caution">
    <text evidence="1">The sequence shown here is derived from an EMBL/GenBank/DDBJ whole genome shotgun (WGS) entry which is preliminary data.</text>
</comment>
<dbReference type="EMBL" id="JAJSOF020000017">
    <property type="protein sequence ID" value="KAJ4440263.1"/>
    <property type="molecule type" value="Genomic_DNA"/>
</dbReference>
<keyword evidence="2" id="KW-1185">Reference proteome</keyword>
<reference evidence="1 2" key="1">
    <citation type="journal article" date="2022" name="Allergy">
        <title>Genome assembly and annotation of Periplaneta americana reveal a comprehensive cockroach allergen profile.</title>
        <authorList>
            <person name="Wang L."/>
            <person name="Xiong Q."/>
            <person name="Saelim N."/>
            <person name="Wang L."/>
            <person name="Nong W."/>
            <person name="Wan A.T."/>
            <person name="Shi M."/>
            <person name="Liu X."/>
            <person name="Cao Q."/>
            <person name="Hui J.H.L."/>
            <person name="Sookrung N."/>
            <person name="Leung T.F."/>
            <person name="Tungtrongchitr A."/>
            <person name="Tsui S.K.W."/>
        </authorList>
    </citation>
    <scope>NUCLEOTIDE SEQUENCE [LARGE SCALE GENOMIC DNA]</scope>
    <source>
        <strain evidence="1">PWHHKU_190912</strain>
    </source>
</reference>
<protein>
    <submittedName>
        <fullName evidence="1">Uncharacterized protein</fullName>
    </submittedName>
</protein>
<dbReference type="Proteomes" id="UP001148838">
    <property type="component" value="Unassembled WGS sequence"/>
</dbReference>
<organism evidence="1 2">
    <name type="scientific">Periplaneta americana</name>
    <name type="common">American cockroach</name>
    <name type="synonym">Blatta americana</name>
    <dbReference type="NCBI Taxonomy" id="6978"/>
    <lineage>
        <taxon>Eukaryota</taxon>
        <taxon>Metazoa</taxon>
        <taxon>Ecdysozoa</taxon>
        <taxon>Arthropoda</taxon>
        <taxon>Hexapoda</taxon>
        <taxon>Insecta</taxon>
        <taxon>Pterygota</taxon>
        <taxon>Neoptera</taxon>
        <taxon>Polyneoptera</taxon>
        <taxon>Dictyoptera</taxon>
        <taxon>Blattodea</taxon>
        <taxon>Blattoidea</taxon>
        <taxon>Blattidae</taxon>
        <taxon>Blattinae</taxon>
        <taxon>Periplaneta</taxon>
    </lineage>
</organism>